<dbReference type="InterPro" id="IPR024344">
    <property type="entry name" value="MDMPI_metal-binding"/>
</dbReference>
<dbReference type="GO" id="GO:0046872">
    <property type="term" value="F:metal ion binding"/>
    <property type="evidence" value="ECO:0007669"/>
    <property type="project" value="InterPro"/>
</dbReference>
<evidence type="ECO:0000313" key="3">
    <source>
        <dbReference type="EMBL" id="XBP94492.1"/>
    </source>
</evidence>
<dbReference type="InterPro" id="IPR034660">
    <property type="entry name" value="DinB/YfiT-like"/>
</dbReference>
<reference evidence="3" key="1">
    <citation type="submission" date="2024-01" db="EMBL/GenBank/DDBJ databases">
        <title>The genome sequence of Micromonospora mangrovi CCTCC AA 2012012.</title>
        <authorList>
            <person name="Gao J."/>
        </authorList>
    </citation>
    <scope>NUCLEOTIDE SEQUENCE</scope>
    <source>
        <strain evidence="3">CCTCC AA 2012012</strain>
    </source>
</reference>
<dbReference type="EMBL" id="CP157762">
    <property type="protein sequence ID" value="XBP94492.1"/>
    <property type="molecule type" value="Genomic_DNA"/>
</dbReference>
<dbReference type="AlphaFoldDB" id="A0AAU8HG70"/>
<accession>A0AAU8HG70</accession>
<dbReference type="InterPro" id="IPR017518">
    <property type="entry name" value="CHP03084"/>
</dbReference>
<dbReference type="NCBIfam" id="TIGR03084">
    <property type="entry name" value="TIGR03084 family metal-binding protein"/>
    <property type="match status" value="1"/>
</dbReference>
<evidence type="ECO:0000313" key="4">
    <source>
        <dbReference type="EMBL" id="XCH75191.1"/>
    </source>
</evidence>
<dbReference type="RefSeq" id="WP_350934450.1">
    <property type="nucleotide sequence ID" value="NZ_CP157762.1"/>
</dbReference>
<feature type="domain" description="tRNA wybutosine-synthesis" evidence="1">
    <location>
        <begin position="183"/>
        <end position="235"/>
    </location>
</feature>
<evidence type="ECO:0000259" key="2">
    <source>
        <dbReference type="Pfam" id="PF11716"/>
    </source>
</evidence>
<dbReference type="InterPro" id="IPR017517">
    <property type="entry name" value="Maleyloyr_isom"/>
</dbReference>
<dbReference type="NCBIfam" id="TIGR03083">
    <property type="entry name" value="maleylpyruvate isomerase family mycothiol-dependent enzyme"/>
    <property type="match status" value="1"/>
</dbReference>
<dbReference type="Pfam" id="PF11716">
    <property type="entry name" value="MDMPI_N"/>
    <property type="match status" value="1"/>
</dbReference>
<name>A0AAU8HG70_9ACTN</name>
<protein>
    <submittedName>
        <fullName evidence="4">TIGR03084 family metal-binding protein</fullName>
    </submittedName>
</protein>
<dbReference type="Pfam" id="PF08608">
    <property type="entry name" value="Wyosine_form"/>
    <property type="match status" value="1"/>
</dbReference>
<proteinExistence type="predicted"/>
<gene>
    <name evidence="4" type="ORF">ABUL08_03515</name>
    <name evidence="3" type="ORF">VK199_03510</name>
</gene>
<reference evidence="4" key="2">
    <citation type="submission" date="2024-06" db="EMBL/GenBank/DDBJ databases">
        <title>Micromonospora mangrovi CCTCC AA 2012012 genome sequences.</title>
        <authorList>
            <person name="Gao J."/>
        </authorList>
    </citation>
    <scope>NUCLEOTIDE SEQUENCE</scope>
    <source>
        <strain evidence="4">CCTCC AA 2012012</strain>
    </source>
</reference>
<dbReference type="EMBL" id="CP159342">
    <property type="protein sequence ID" value="XCH75191.1"/>
    <property type="molecule type" value="Genomic_DNA"/>
</dbReference>
<organism evidence="4">
    <name type="scientific">Micromonospora sp. CCTCC AA 2012012</name>
    <dbReference type="NCBI Taxonomy" id="3111921"/>
    <lineage>
        <taxon>Bacteria</taxon>
        <taxon>Bacillati</taxon>
        <taxon>Actinomycetota</taxon>
        <taxon>Actinomycetes</taxon>
        <taxon>Micromonosporales</taxon>
        <taxon>Micromonosporaceae</taxon>
        <taxon>Micromonospora</taxon>
    </lineage>
</organism>
<sequence>MAEHASVVADLIAEGDRFDGLLTEPAAAGWDRPTPAPGWRVRHQYAHLTSVFRLGRLATTAPDRFLETVTRLGPDFDTVIDKMLAEFVDEPPETLLQRWRAERSRSQQALADAAPGLLVPWLARPMPVAMLASAALMELFAHGQDLADGLGLRRVHTDRLRHVAAFAMTNHDYGYAVRGLTPPGVPFRFELTMPSGAVWTYGPADAAQRVSGPMVDFCLLVTRRRHRDDLALTATGVEADRWMSIAQAYRGGTGAGRQPGQFAAIG</sequence>
<dbReference type="Gene3D" id="1.20.120.450">
    <property type="entry name" value="dinb family like domain"/>
    <property type="match status" value="1"/>
</dbReference>
<evidence type="ECO:0000259" key="1">
    <source>
        <dbReference type="Pfam" id="PF08608"/>
    </source>
</evidence>
<dbReference type="InterPro" id="IPR013917">
    <property type="entry name" value="tRNA_wybutosine-synth"/>
</dbReference>
<dbReference type="SUPFAM" id="SSF109854">
    <property type="entry name" value="DinB/YfiT-like putative metalloenzymes"/>
    <property type="match status" value="1"/>
</dbReference>
<feature type="domain" description="Mycothiol-dependent maleylpyruvate isomerase metal-binding" evidence="2">
    <location>
        <begin position="13"/>
        <end position="147"/>
    </location>
</feature>